<protein>
    <submittedName>
        <fullName evidence="1">(northern house mosquito) hypothetical protein</fullName>
    </submittedName>
</protein>
<proteinExistence type="predicted"/>
<organism evidence="1">
    <name type="scientific">Culex pipiens</name>
    <name type="common">House mosquito</name>
    <dbReference type="NCBI Taxonomy" id="7175"/>
    <lineage>
        <taxon>Eukaryota</taxon>
        <taxon>Metazoa</taxon>
        <taxon>Ecdysozoa</taxon>
        <taxon>Arthropoda</taxon>
        <taxon>Hexapoda</taxon>
        <taxon>Insecta</taxon>
        <taxon>Pterygota</taxon>
        <taxon>Neoptera</taxon>
        <taxon>Endopterygota</taxon>
        <taxon>Diptera</taxon>
        <taxon>Nematocera</taxon>
        <taxon>Culicoidea</taxon>
        <taxon>Culicidae</taxon>
        <taxon>Culicinae</taxon>
        <taxon>Culicini</taxon>
        <taxon>Culex</taxon>
        <taxon>Culex</taxon>
    </lineage>
</organism>
<dbReference type="AlphaFoldDB" id="A0A8D8LDR6"/>
<dbReference type="EMBL" id="HBUE01353937">
    <property type="protein sequence ID" value="CAG6604743.1"/>
    <property type="molecule type" value="Transcribed_RNA"/>
</dbReference>
<accession>A0A8D8LDR6</accession>
<name>A0A8D8LDR6_CULPI</name>
<evidence type="ECO:0000313" key="1">
    <source>
        <dbReference type="EMBL" id="CAG6604743.1"/>
    </source>
</evidence>
<sequence>MSWSADPLLERLRRSPFRDHQPVLPSKCPRSWVFRANRVLFEGGHHARTPQGCLPPSGRRDRLLQPALRTLQGEISQVCAVHRAAASADLAGVYRRSSDSPNHHCWLSEAWYRTLPGGTVSAAVLPDPRGTLHGRWRTGPAPDVRAVRG</sequence>
<dbReference type="EMBL" id="HBUE01353940">
    <property type="protein sequence ID" value="CAG6604747.1"/>
    <property type="molecule type" value="Transcribed_RNA"/>
</dbReference>
<reference evidence="1" key="1">
    <citation type="submission" date="2021-05" db="EMBL/GenBank/DDBJ databases">
        <authorList>
            <person name="Alioto T."/>
            <person name="Alioto T."/>
            <person name="Gomez Garrido J."/>
        </authorList>
    </citation>
    <scope>NUCLEOTIDE SEQUENCE</scope>
</reference>